<name>X1TC38_9ZZZZ</name>
<dbReference type="PANTHER" id="PTHR42852:SF6">
    <property type="entry name" value="THIOL:DISULFIDE INTERCHANGE PROTEIN DSBE"/>
    <property type="match status" value="1"/>
</dbReference>
<dbReference type="GO" id="GO:0030313">
    <property type="term" value="C:cell envelope"/>
    <property type="evidence" value="ECO:0007669"/>
    <property type="project" value="UniProtKB-SubCell"/>
</dbReference>
<keyword evidence="3" id="KW-1015">Disulfide bond</keyword>
<evidence type="ECO:0000259" key="5">
    <source>
        <dbReference type="PROSITE" id="PS51352"/>
    </source>
</evidence>
<dbReference type="GO" id="GO:0017004">
    <property type="term" value="P:cytochrome complex assembly"/>
    <property type="evidence" value="ECO:0007669"/>
    <property type="project" value="UniProtKB-KW"/>
</dbReference>
<accession>X1TC38</accession>
<feature type="non-terminal residue" evidence="6">
    <location>
        <position position="1"/>
    </location>
</feature>
<dbReference type="InterPro" id="IPR013766">
    <property type="entry name" value="Thioredoxin_domain"/>
</dbReference>
<dbReference type="InterPro" id="IPR050553">
    <property type="entry name" value="Thioredoxin_ResA/DsbE_sf"/>
</dbReference>
<dbReference type="InterPro" id="IPR036249">
    <property type="entry name" value="Thioredoxin-like_sf"/>
</dbReference>
<feature type="domain" description="Thioredoxin" evidence="5">
    <location>
        <begin position="91"/>
        <end position="230"/>
    </location>
</feature>
<keyword evidence="2" id="KW-0201">Cytochrome c-type biogenesis</keyword>
<dbReference type="AlphaFoldDB" id="X1TC38"/>
<comment type="subcellular location">
    <subcellularLocation>
        <location evidence="1">Cell envelope</location>
    </subcellularLocation>
</comment>
<proteinExistence type="predicted"/>
<dbReference type="CDD" id="cd02966">
    <property type="entry name" value="TlpA_like_family"/>
    <property type="match status" value="1"/>
</dbReference>
<sequence>DLNKRSELIVKDQRDYTIKFIQKNMHSLASLLALYQQLTPRNPVLDPLKDIQYFEMVDSTLYNLYPESEPVQALHSQVANLKIKFNREKLFAFGAIPPEIALPDPEGETITLSSTRGKIVLLDFWAAWCNPCRVENPNLVSNYAKYNKKGFEIYQVSLDRKREDWVSAITNDHLEQWIHVSDLQFWKSVVVQQYQLDQIPTNFLLDREGKIIAKDVRGEALSEKLSEIFD</sequence>
<comment type="caution">
    <text evidence="6">The sequence shown here is derived from an EMBL/GenBank/DDBJ whole genome shotgun (WGS) entry which is preliminary data.</text>
</comment>
<protein>
    <recommendedName>
        <fullName evidence="5">Thioredoxin domain-containing protein</fullName>
    </recommendedName>
</protein>
<dbReference type="Gene3D" id="3.40.30.10">
    <property type="entry name" value="Glutaredoxin"/>
    <property type="match status" value="1"/>
</dbReference>
<keyword evidence="4" id="KW-0676">Redox-active center</keyword>
<evidence type="ECO:0000256" key="1">
    <source>
        <dbReference type="ARBA" id="ARBA00004196"/>
    </source>
</evidence>
<dbReference type="PANTHER" id="PTHR42852">
    <property type="entry name" value="THIOL:DISULFIDE INTERCHANGE PROTEIN DSBE"/>
    <property type="match status" value="1"/>
</dbReference>
<dbReference type="Pfam" id="PF00578">
    <property type="entry name" value="AhpC-TSA"/>
    <property type="match status" value="1"/>
</dbReference>
<evidence type="ECO:0000256" key="3">
    <source>
        <dbReference type="ARBA" id="ARBA00023157"/>
    </source>
</evidence>
<dbReference type="EMBL" id="BARW01007154">
    <property type="protein sequence ID" value="GAI85145.1"/>
    <property type="molecule type" value="Genomic_DNA"/>
</dbReference>
<gene>
    <name evidence="6" type="ORF">S12H4_14952</name>
</gene>
<evidence type="ECO:0000256" key="4">
    <source>
        <dbReference type="ARBA" id="ARBA00023284"/>
    </source>
</evidence>
<reference evidence="6" key="1">
    <citation type="journal article" date="2014" name="Front. Microbiol.">
        <title>High frequency of phylogenetically diverse reductive dehalogenase-homologous genes in deep subseafloor sedimentary metagenomes.</title>
        <authorList>
            <person name="Kawai M."/>
            <person name="Futagami T."/>
            <person name="Toyoda A."/>
            <person name="Takaki Y."/>
            <person name="Nishi S."/>
            <person name="Hori S."/>
            <person name="Arai W."/>
            <person name="Tsubouchi T."/>
            <person name="Morono Y."/>
            <person name="Uchiyama I."/>
            <person name="Ito T."/>
            <person name="Fujiyama A."/>
            <person name="Inagaki F."/>
            <person name="Takami H."/>
        </authorList>
    </citation>
    <scope>NUCLEOTIDE SEQUENCE</scope>
    <source>
        <strain evidence="6">Expedition CK06-06</strain>
    </source>
</reference>
<evidence type="ECO:0000256" key="2">
    <source>
        <dbReference type="ARBA" id="ARBA00022748"/>
    </source>
</evidence>
<dbReference type="SUPFAM" id="SSF52833">
    <property type="entry name" value="Thioredoxin-like"/>
    <property type="match status" value="1"/>
</dbReference>
<organism evidence="6">
    <name type="scientific">marine sediment metagenome</name>
    <dbReference type="NCBI Taxonomy" id="412755"/>
    <lineage>
        <taxon>unclassified sequences</taxon>
        <taxon>metagenomes</taxon>
        <taxon>ecological metagenomes</taxon>
    </lineage>
</organism>
<dbReference type="PROSITE" id="PS51352">
    <property type="entry name" value="THIOREDOXIN_2"/>
    <property type="match status" value="1"/>
</dbReference>
<dbReference type="InterPro" id="IPR000866">
    <property type="entry name" value="AhpC/TSA"/>
</dbReference>
<evidence type="ECO:0000313" key="6">
    <source>
        <dbReference type="EMBL" id="GAI85145.1"/>
    </source>
</evidence>